<evidence type="ECO:0000256" key="1">
    <source>
        <dbReference type="SAM" id="Coils"/>
    </source>
</evidence>
<dbReference type="STRING" id="396588.Tgr7_2410"/>
<feature type="transmembrane region" description="Helical" evidence="2">
    <location>
        <begin position="21"/>
        <end position="39"/>
    </location>
</feature>
<reference evidence="3 4" key="1">
    <citation type="journal article" date="2011" name="Stand. Genomic Sci.">
        <title>Complete genome sequence of 'Thioalkalivibrio sulfidophilus' HL-EbGr7.</title>
        <authorList>
            <person name="Muyzer G."/>
            <person name="Sorokin D.Y."/>
            <person name="Mavromatis K."/>
            <person name="Lapidus A."/>
            <person name="Clum A."/>
            <person name="Ivanova N."/>
            <person name="Pati A."/>
            <person name="d'Haeseleer P."/>
            <person name="Woyke T."/>
            <person name="Kyrpides N.C."/>
        </authorList>
    </citation>
    <scope>NUCLEOTIDE SEQUENCE [LARGE SCALE GENOMIC DNA]</scope>
    <source>
        <strain evidence="3 4">HL-EbGR7</strain>
    </source>
</reference>
<keyword evidence="2" id="KW-0812">Transmembrane</keyword>
<dbReference type="HOGENOM" id="CLU_080432_1_0_6"/>
<keyword evidence="1" id="KW-0175">Coiled coil</keyword>
<protein>
    <submittedName>
        <fullName evidence="3">Uncharacterized protein</fullName>
    </submittedName>
</protein>
<keyword evidence="2" id="KW-1133">Transmembrane helix</keyword>
<sequence>MKSLGTQGGYRVRYHHPVRRALIWGGLAVALILAGWGLFEAGQNLGGERHSDARGEIRELQRRVASLERTNRELVQRNARLERGQIIEKAAAERLRENLADMQTRLQSMDEELTFYRNIVSPENLESGLHIHSFVLEPVGASGEYVFRAVLTQIRGTANVEGTLELAVRGQRGGAKVDVPADALGEGSRPFSFRYFQNIEGRVLLPEGVRPEQIKVTLTPAGNRPRVVEQEYGWHASLRTGN</sequence>
<dbReference type="InterPro" id="IPR046703">
    <property type="entry name" value="DUF6776"/>
</dbReference>
<dbReference type="OrthoDB" id="7056878at2"/>
<dbReference type="AlphaFoldDB" id="B8GLD3"/>
<feature type="coiled-coil region" evidence="1">
    <location>
        <begin position="50"/>
        <end position="112"/>
    </location>
</feature>
<dbReference type="RefSeq" id="WP_012638963.1">
    <property type="nucleotide sequence ID" value="NC_011901.1"/>
</dbReference>
<evidence type="ECO:0000313" key="4">
    <source>
        <dbReference type="Proteomes" id="UP000002383"/>
    </source>
</evidence>
<dbReference type="Pfam" id="PF20567">
    <property type="entry name" value="DUF6776"/>
    <property type="match status" value="1"/>
</dbReference>
<dbReference type="KEGG" id="tgr:Tgr7_2410"/>
<evidence type="ECO:0000256" key="2">
    <source>
        <dbReference type="SAM" id="Phobius"/>
    </source>
</evidence>
<evidence type="ECO:0000313" key="3">
    <source>
        <dbReference type="EMBL" id="ACL73488.1"/>
    </source>
</evidence>
<gene>
    <name evidence="3" type="ordered locus">Tgr7_2410</name>
</gene>
<accession>B8GLD3</accession>
<name>B8GLD3_THISH</name>
<proteinExistence type="predicted"/>
<dbReference type="Proteomes" id="UP000002383">
    <property type="component" value="Chromosome"/>
</dbReference>
<dbReference type="eggNOG" id="ENOG5032TUN">
    <property type="taxonomic scope" value="Bacteria"/>
</dbReference>
<organism evidence="3 4">
    <name type="scientific">Thioalkalivibrio sulfidiphilus (strain HL-EbGR7)</name>
    <dbReference type="NCBI Taxonomy" id="396588"/>
    <lineage>
        <taxon>Bacteria</taxon>
        <taxon>Pseudomonadati</taxon>
        <taxon>Pseudomonadota</taxon>
        <taxon>Gammaproteobacteria</taxon>
        <taxon>Chromatiales</taxon>
        <taxon>Ectothiorhodospiraceae</taxon>
        <taxon>Thioalkalivibrio</taxon>
    </lineage>
</organism>
<dbReference type="EMBL" id="CP001339">
    <property type="protein sequence ID" value="ACL73488.1"/>
    <property type="molecule type" value="Genomic_DNA"/>
</dbReference>
<keyword evidence="2" id="KW-0472">Membrane</keyword>
<keyword evidence="4" id="KW-1185">Reference proteome</keyword>